<sequence>MDFEQKLDMVLATIREMLLDKNRKYGNSALEPVRVFSKAAPLEQIAVRMDDKLSRIKSAQGDDLEDAKLDLVGYLVLEAIAKL</sequence>
<comment type="caution">
    <text evidence="1">The sequence shown here is derived from an EMBL/GenBank/DDBJ whole genome shotgun (WGS) entry which is preliminary data.</text>
</comment>
<organism evidence="1 2">
    <name type="scientific">Phormidium tenue FACHB-1050</name>
    <dbReference type="NCBI Taxonomy" id="2692857"/>
    <lineage>
        <taxon>Bacteria</taxon>
        <taxon>Bacillati</taxon>
        <taxon>Cyanobacteriota</taxon>
        <taxon>Cyanophyceae</taxon>
        <taxon>Oscillatoriophycideae</taxon>
        <taxon>Oscillatoriales</taxon>
        <taxon>Oscillatoriaceae</taxon>
        <taxon>Phormidium</taxon>
    </lineage>
</organism>
<evidence type="ECO:0000313" key="2">
    <source>
        <dbReference type="Proteomes" id="UP000618445"/>
    </source>
</evidence>
<accession>A0ABR8C7A7</accession>
<dbReference type="RefSeq" id="WP_190577542.1">
    <property type="nucleotide sequence ID" value="NZ_CAWPQU010000078.1"/>
</dbReference>
<protein>
    <recommendedName>
        <fullName evidence="3">Nucleotide modification associated domain-containing protein</fullName>
    </recommendedName>
</protein>
<proteinExistence type="predicted"/>
<reference evidence="1 2" key="1">
    <citation type="journal article" date="2020" name="ISME J.">
        <title>Comparative genomics reveals insights into cyanobacterial evolution and habitat adaptation.</title>
        <authorList>
            <person name="Chen M.Y."/>
            <person name="Teng W.K."/>
            <person name="Zhao L."/>
            <person name="Hu C.X."/>
            <person name="Zhou Y.K."/>
            <person name="Han B.P."/>
            <person name="Song L.R."/>
            <person name="Shu W.S."/>
        </authorList>
    </citation>
    <scope>NUCLEOTIDE SEQUENCE [LARGE SCALE GENOMIC DNA]</scope>
    <source>
        <strain evidence="1 2">FACHB-1050</strain>
    </source>
</reference>
<evidence type="ECO:0008006" key="3">
    <source>
        <dbReference type="Google" id="ProtNLM"/>
    </source>
</evidence>
<dbReference type="Proteomes" id="UP000618445">
    <property type="component" value="Unassembled WGS sequence"/>
</dbReference>
<name>A0ABR8C7A7_9CYAN</name>
<keyword evidence="2" id="KW-1185">Reference proteome</keyword>
<dbReference type="EMBL" id="JACJQY010000008">
    <property type="protein sequence ID" value="MBD2316654.1"/>
    <property type="molecule type" value="Genomic_DNA"/>
</dbReference>
<evidence type="ECO:0000313" key="1">
    <source>
        <dbReference type="EMBL" id="MBD2316654.1"/>
    </source>
</evidence>
<gene>
    <name evidence="1" type="ORF">H6G05_07310</name>
</gene>